<feature type="transmembrane region" description="Helical" evidence="2">
    <location>
        <begin position="20"/>
        <end position="46"/>
    </location>
</feature>
<proteinExistence type="predicted"/>
<dbReference type="NCBIfam" id="TIGR02537">
    <property type="entry name" value="arch_flag_Nterm"/>
    <property type="match status" value="1"/>
</dbReference>
<dbReference type="OrthoDB" id="178148at2157"/>
<name>L9WA92_9EURY</name>
<reference evidence="4 5" key="1">
    <citation type="journal article" date="2014" name="PLoS Genet.">
        <title>Phylogenetically driven sequencing of extremely halophilic archaea reveals strategies for static and dynamic osmo-response.</title>
        <authorList>
            <person name="Becker E.A."/>
            <person name="Seitzer P.M."/>
            <person name="Tritt A."/>
            <person name="Larsen D."/>
            <person name="Krusor M."/>
            <person name="Yao A.I."/>
            <person name="Wu D."/>
            <person name="Madern D."/>
            <person name="Eisen J.A."/>
            <person name="Darling A.E."/>
            <person name="Facciotti M.T."/>
        </authorList>
    </citation>
    <scope>NUCLEOTIDE SEQUENCE [LARGE SCALE GENOMIC DNA]</scope>
    <source>
        <strain evidence="4 5">GA33</strain>
    </source>
</reference>
<keyword evidence="4" id="KW-0966">Cell projection</keyword>
<dbReference type="RefSeq" id="WP_006087949.1">
    <property type="nucleotide sequence ID" value="NZ_AOHW01000004.1"/>
</dbReference>
<feature type="domain" description="Archaeal Type IV pilin N-terminal" evidence="3">
    <location>
        <begin position="19"/>
        <end position="77"/>
    </location>
</feature>
<evidence type="ECO:0000256" key="2">
    <source>
        <dbReference type="SAM" id="Phobius"/>
    </source>
</evidence>
<gene>
    <name evidence="4" type="ORF">C496_01426</name>
</gene>
<dbReference type="Pfam" id="PF07790">
    <property type="entry name" value="Pilin_N"/>
    <property type="match status" value="1"/>
</dbReference>
<accession>L9WA92</accession>
<dbReference type="STRING" id="1114856.GCA_000383975_03941"/>
<evidence type="ECO:0000313" key="5">
    <source>
        <dbReference type="Proteomes" id="UP000011599"/>
    </source>
</evidence>
<feature type="region of interest" description="Disordered" evidence="1">
    <location>
        <begin position="176"/>
        <end position="231"/>
    </location>
</feature>
<keyword evidence="2" id="KW-0812">Transmembrane</keyword>
<evidence type="ECO:0000259" key="3">
    <source>
        <dbReference type="Pfam" id="PF07790"/>
    </source>
</evidence>
<dbReference type="InterPro" id="IPR013373">
    <property type="entry name" value="Flagellin/pilin_N_arc"/>
</dbReference>
<keyword evidence="5" id="KW-1185">Reference proteome</keyword>
<keyword evidence="4" id="KW-0282">Flagellum</keyword>
<keyword evidence="2" id="KW-0472">Membrane</keyword>
<dbReference type="InterPro" id="IPR012859">
    <property type="entry name" value="Pilin_N_archaeal"/>
</dbReference>
<feature type="compositionally biased region" description="Acidic residues" evidence="1">
    <location>
        <begin position="187"/>
        <end position="220"/>
    </location>
</feature>
<keyword evidence="4" id="KW-0969">Cilium</keyword>
<dbReference type="Proteomes" id="UP000011599">
    <property type="component" value="Unassembled WGS sequence"/>
</dbReference>
<dbReference type="eggNOG" id="arCOG02416">
    <property type="taxonomic scope" value="Archaea"/>
</dbReference>
<evidence type="ECO:0000313" key="4">
    <source>
        <dbReference type="EMBL" id="ELY46186.1"/>
    </source>
</evidence>
<dbReference type="AlphaFoldDB" id="L9WA92"/>
<dbReference type="EMBL" id="AOHW01000004">
    <property type="protein sequence ID" value="ELY46186.1"/>
    <property type="molecule type" value="Genomic_DNA"/>
</dbReference>
<protein>
    <submittedName>
        <fullName evidence="4">Flagellin domain-containing protein</fullName>
    </submittedName>
</protein>
<evidence type="ECO:0000256" key="1">
    <source>
        <dbReference type="SAM" id="MobiDB-lite"/>
    </source>
</evidence>
<sequence>MSMDGKIVRNKLVGGEEERAVSPVIGVILMVAITVILAAVIAAFVLDLGDNMGSGSVSAGVSTDVSNSDEEVSITIDSMGDAEYFELRGDAQRDDLDLDQTGDSVTVSTTDTSGAEALLTSTTGDVNIVAIDGDSESVVSSFEWDWSDVVELEVQDDEVVVTLVEELETDHEVQVEDESGNGVTLVDEGDTESLDTDTPGIDEEGLLTATEYDDGGDEVGEVGSISYDISD</sequence>
<comment type="caution">
    <text evidence="4">The sequence shown here is derived from an EMBL/GenBank/DDBJ whole genome shotgun (WGS) entry which is preliminary data.</text>
</comment>
<organism evidence="4 5">
    <name type="scientific">Natronorubrum tibetense GA33</name>
    <dbReference type="NCBI Taxonomy" id="1114856"/>
    <lineage>
        <taxon>Archaea</taxon>
        <taxon>Methanobacteriati</taxon>
        <taxon>Methanobacteriota</taxon>
        <taxon>Stenosarchaea group</taxon>
        <taxon>Halobacteria</taxon>
        <taxon>Halobacteriales</taxon>
        <taxon>Natrialbaceae</taxon>
        <taxon>Natronorubrum</taxon>
    </lineage>
</organism>
<keyword evidence="2" id="KW-1133">Transmembrane helix</keyword>